<dbReference type="Pfam" id="PF00271">
    <property type="entry name" value="Helicase_C"/>
    <property type="match status" value="1"/>
</dbReference>
<keyword evidence="5" id="KW-0378">Hydrolase</keyword>
<feature type="compositionally biased region" description="Low complexity" evidence="10">
    <location>
        <begin position="455"/>
        <end position="467"/>
    </location>
</feature>
<dbReference type="InterPro" id="IPR050628">
    <property type="entry name" value="SNF2_RAD54_helicase_TF"/>
</dbReference>
<dbReference type="InterPro" id="IPR049730">
    <property type="entry name" value="SNF2/RAD54-like_C"/>
</dbReference>
<dbReference type="InterPro" id="IPR013083">
    <property type="entry name" value="Znf_RING/FYVE/PHD"/>
</dbReference>
<evidence type="ECO:0000256" key="8">
    <source>
        <dbReference type="ARBA" id="ARBA00022840"/>
    </source>
</evidence>
<feature type="compositionally biased region" description="Acidic residues" evidence="10">
    <location>
        <begin position="1198"/>
        <end position="1218"/>
    </location>
</feature>
<dbReference type="GO" id="GO:0004386">
    <property type="term" value="F:helicase activity"/>
    <property type="evidence" value="ECO:0007669"/>
    <property type="project" value="UniProtKB-KW"/>
</dbReference>
<feature type="region of interest" description="Disordered" evidence="10">
    <location>
        <begin position="111"/>
        <end position="173"/>
    </location>
</feature>
<feature type="compositionally biased region" description="Gly residues" evidence="10">
    <location>
        <begin position="152"/>
        <end position="165"/>
    </location>
</feature>
<evidence type="ECO:0000259" key="12">
    <source>
        <dbReference type="PROSITE" id="PS51192"/>
    </source>
</evidence>
<name>A0AAW0EMB6_9TRYP</name>
<feature type="compositionally biased region" description="Low complexity" evidence="10">
    <location>
        <begin position="129"/>
        <end position="151"/>
    </location>
</feature>
<dbReference type="SMART" id="SM00490">
    <property type="entry name" value="HELICc"/>
    <property type="match status" value="1"/>
</dbReference>
<keyword evidence="4 9" id="KW-0863">Zinc-finger</keyword>
<evidence type="ECO:0000256" key="3">
    <source>
        <dbReference type="ARBA" id="ARBA00022741"/>
    </source>
</evidence>
<dbReference type="SMART" id="SM00184">
    <property type="entry name" value="RING"/>
    <property type="match status" value="1"/>
</dbReference>
<dbReference type="PANTHER" id="PTHR45626:SF22">
    <property type="entry name" value="DNA REPAIR PROTEIN RAD5"/>
    <property type="match status" value="1"/>
</dbReference>
<keyword evidence="6" id="KW-0347">Helicase</keyword>
<dbReference type="SMART" id="SM00547">
    <property type="entry name" value="ZnF_RBZ"/>
    <property type="match status" value="2"/>
</dbReference>
<keyword evidence="7" id="KW-0862">Zinc</keyword>
<dbReference type="SUPFAM" id="SSF52540">
    <property type="entry name" value="P-loop containing nucleoside triphosphate hydrolases"/>
    <property type="match status" value="2"/>
</dbReference>
<dbReference type="AlphaFoldDB" id="A0AAW0EMB6"/>
<feature type="domain" description="RING-type" evidence="11">
    <location>
        <begin position="913"/>
        <end position="951"/>
    </location>
</feature>
<dbReference type="PROSITE" id="PS01358">
    <property type="entry name" value="ZF_RANBP2_1"/>
    <property type="match status" value="1"/>
</dbReference>
<dbReference type="InterPro" id="IPR014001">
    <property type="entry name" value="Helicase_ATP-bd"/>
</dbReference>
<protein>
    <recommendedName>
        <fullName evidence="1">RanBP-type and C3HC4-type zinc finger-containing protein 1</fullName>
    </recommendedName>
</protein>
<dbReference type="GO" id="GO:0005524">
    <property type="term" value="F:ATP binding"/>
    <property type="evidence" value="ECO:0007669"/>
    <property type="project" value="UniProtKB-KW"/>
</dbReference>
<evidence type="ECO:0000256" key="10">
    <source>
        <dbReference type="SAM" id="MobiDB-lite"/>
    </source>
</evidence>
<feature type="domain" description="Helicase ATP-binding" evidence="12">
    <location>
        <begin position="469"/>
        <end position="698"/>
    </location>
</feature>
<dbReference type="Gene3D" id="3.40.50.10810">
    <property type="entry name" value="Tandem AAA-ATPase domain"/>
    <property type="match status" value="2"/>
</dbReference>
<dbReference type="CDD" id="cd18008">
    <property type="entry name" value="DEXDc_SHPRH-like"/>
    <property type="match status" value="1"/>
</dbReference>
<dbReference type="PROSITE" id="PS50089">
    <property type="entry name" value="ZF_RING_2"/>
    <property type="match status" value="1"/>
</dbReference>
<feature type="compositionally biased region" description="Low complexity" evidence="10">
    <location>
        <begin position="32"/>
        <end position="48"/>
    </location>
</feature>
<evidence type="ECO:0000256" key="1">
    <source>
        <dbReference type="ARBA" id="ARBA00017887"/>
    </source>
</evidence>
<dbReference type="InterPro" id="IPR000330">
    <property type="entry name" value="SNF2_N"/>
</dbReference>
<dbReference type="Gene3D" id="2.30.30.380">
    <property type="entry name" value="Zn-finger domain of Sec23/24"/>
    <property type="match status" value="1"/>
</dbReference>
<evidence type="ECO:0000256" key="4">
    <source>
        <dbReference type="ARBA" id="ARBA00022771"/>
    </source>
</evidence>
<feature type="region of interest" description="Disordered" evidence="10">
    <location>
        <begin position="398"/>
        <end position="468"/>
    </location>
</feature>
<evidence type="ECO:0000256" key="6">
    <source>
        <dbReference type="ARBA" id="ARBA00022806"/>
    </source>
</evidence>
<dbReference type="CDD" id="cd18793">
    <property type="entry name" value="SF2_C_SNF"/>
    <property type="match status" value="1"/>
</dbReference>
<dbReference type="PROSITE" id="PS00518">
    <property type="entry name" value="ZF_RING_1"/>
    <property type="match status" value="1"/>
</dbReference>
<dbReference type="GO" id="GO:0006281">
    <property type="term" value="P:DNA repair"/>
    <property type="evidence" value="ECO:0007669"/>
    <property type="project" value="TreeGrafter"/>
</dbReference>
<keyword evidence="8" id="KW-0067">ATP-binding</keyword>
<dbReference type="PANTHER" id="PTHR45626">
    <property type="entry name" value="TRANSCRIPTION TERMINATION FACTOR 2-RELATED"/>
    <property type="match status" value="1"/>
</dbReference>
<keyword evidence="3" id="KW-0547">Nucleotide-binding</keyword>
<evidence type="ECO:0000256" key="5">
    <source>
        <dbReference type="ARBA" id="ARBA00022801"/>
    </source>
</evidence>
<dbReference type="InterPro" id="IPR017907">
    <property type="entry name" value="Znf_RING_CS"/>
</dbReference>
<dbReference type="PROSITE" id="PS51194">
    <property type="entry name" value="HELICASE_CTER"/>
    <property type="match status" value="1"/>
</dbReference>
<feature type="compositionally biased region" description="Acidic residues" evidence="10">
    <location>
        <begin position="602"/>
        <end position="612"/>
    </location>
</feature>
<dbReference type="Proteomes" id="UP001430356">
    <property type="component" value="Unassembled WGS sequence"/>
</dbReference>
<dbReference type="SMART" id="SM00487">
    <property type="entry name" value="DEXDc"/>
    <property type="match status" value="1"/>
</dbReference>
<gene>
    <name evidence="14" type="ORF">NESM_000396700</name>
</gene>
<keyword evidence="15" id="KW-1185">Reference proteome</keyword>
<dbReference type="InterPro" id="IPR027417">
    <property type="entry name" value="P-loop_NTPase"/>
</dbReference>
<sequence>MEDVDAFLASLDQLSSPTIDAGIQRQRAPEGSAAASPTTASASHTATASPPPPTPQQRRRPREDTEVSTSPRMLSTGVRTQDTWWCVRCTAENDVHMQSCAICHRRRHRAEGPRPSEQTAMQDVPPAAPTGTPAVGAAPTTSAPPSSFASGVQGGGGGGGGGGGAASPRQASAVAAGPGEVSCPRCTFLNPDSRRTCEMCLGALPPKPAAVSQWRSGAVGAVGGSGEKPGPSPVVAGGGAVPGLIATAGTAVPSTLLPALASVGRRVAESDPGQRLARSPEPAPSAAAGSAWRVEMQEATRATLSLSPVLLGGRDAETSSSSSEESDVSDVSEALEDAAVYNAADHRELVHFLETLQSVKFESLPCAAVPASMLARASLRPFQLQALHWLLSREQPPSTCSTAAAEARDPSDRDVEAGRKKNKKGEGSSDGDRADGLLTHTSTPRHSGSVESAQLSSTGDSASLSSGEQDMVRTVRGGVFADYMGLGKTRTLIALCEAARTPRVDRVTGSLVESAATLVVCPTALLTQWVSEIQQCVERPSTAPLRLLVYYGAARHRHSLFQVAQSYDYVLTTYQTLCREQPPASALRRLADTGAVLHDLDGAGDDDDDDGGETVPPLSGGLDEYSVDHRLQTEVGKLFLVRWGRIILDEAHYIRNMRTRQSRACLKLSGVCRWAVTATPAQNSLNDLYPLLRFLNVPHFSVLTWWNEEIVRYYNLDPHHPRPVTALSILFGAILLRRTPDSLVGGRPILEMPPKRTITRTVALSRDEMRFYQSIHAKATEKLTALRDREAHPAQAPLTTFTTAFEMLVRCRQTCLHPYIVVAALRRCRRLPGAAAAAVLADDNHSGAASAAGGAIDAEAARRQREADVRAARAMEEFIQGVVLRRLRSIKASEYVQSLVAEIKRQQLEARECIICLDTVNRPAILPCAHVFCEACITHALQEMHRCPLCKRSSRPSELLLVPVELLGRAAPPPASAVAGIGTGGSSDGAAEPPPTVPLSLDLADMHNWPLHLSSKTQYVIDTIQALPAEDKVVIFSSFATYLRCAQHWLEAAGVSCAIYSGSMTMKQRHSLLELFHDVARPTSPRVLLATTSSCGVGLNLTCANHCFLMEPSWNPGTEEQALNRIHRIGQVKPVTITKLVADGTIEMNISQLCERKRALSKYCFGDGVTGAVTAAAVGGGSGRLRTADLLELFAPEESSEDSDAEEDTEEEEEDEEW</sequence>
<dbReference type="GO" id="GO:0008094">
    <property type="term" value="F:ATP-dependent activity, acting on DNA"/>
    <property type="evidence" value="ECO:0007669"/>
    <property type="project" value="TreeGrafter"/>
</dbReference>
<evidence type="ECO:0000256" key="7">
    <source>
        <dbReference type="ARBA" id="ARBA00022833"/>
    </source>
</evidence>
<dbReference type="Gene3D" id="3.40.50.300">
    <property type="entry name" value="P-loop containing nucleotide triphosphate hydrolases"/>
    <property type="match status" value="1"/>
</dbReference>
<evidence type="ECO:0000256" key="2">
    <source>
        <dbReference type="ARBA" id="ARBA00022723"/>
    </source>
</evidence>
<feature type="compositionally biased region" description="Low complexity" evidence="10">
    <location>
        <begin position="277"/>
        <end position="291"/>
    </location>
</feature>
<dbReference type="Gene3D" id="3.30.40.10">
    <property type="entry name" value="Zinc/RING finger domain, C3HC4 (zinc finger)"/>
    <property type="match status" value="1"/>
</dbReference>
<reference evidence="14 15" key="1">
    <citation type="journal article" date="2021" name="MBio">
        <title>A New Model Trypanosomatid, Novymonas esmeraldas: Genomic Perception of Its 'Candidatus Pandoraea novymonadis' Endosymbiont.</title>
        <authorList>
            <person name="Zakharova A."/>
            <person name="Saura A."/>
            <person name="Butenko A."/>
            <person name="Podesvova L."/>
            <person name="Warmusova S."/>
            <person name="Kostygov A.Y."/>
            <person name="Nenarokova A."/>
            <person name="Lukes J."/>
            <person name="Opperdoes F.R."/>
            <person name="Yurchenko V."/>
        </authorList>
    </citation>
    <scope>NUCLEOTIDE SEQUENCE [LARGE SCALE GENOMIC DNA]</scope>
    <source>
        <strain evidence="14 15">E262AT.01</strain>
    </source>
</reference>
<feature type="compositionally biased region" description="Basic and acidic residues" evidence="10">
    <location>
        <begin position="406"/>
        <end position="435"/>
    </location>
</feature>
<feature type="region of interest" description="Disordered" evidence="10">
    <location>
        <begin position="1194"/>
        <end position="1218"/>
    </location>
</feature>
<dbReference type="InterPro" id="IPR001876">
    <property type="entry name" value="Znf_RanBP2"/>
</dbReference>
<feature type="region of interest" description="Disordered" evidence="10">
    <location>
        <begin position="1"/>
        <end position="75"/>
    </location>
</feature>
<dbReference type="EMBL" id="JAECZO010000042">
    <property type="protein sequence ID" value="KAK7194766.1"/>
    <property type="molecule type" value="Genomic_DNA"/>
</dbReference>
<dbReference type="InterPro" id="IPR001650">
    <property type="entry name" value="Helicase_C-like"/>
</dbReference>
<feature type="region of interest" description="Disordered" evidence="10">
    <location>
        <begin position="310"/>
        <end position="331"/>
    </location>
</feature>
<dbReference type="GO" id="GO:0008270">
    <property type="term" value="F:zinc ion binding"/>
    <property type="evidence" value="ECO:0007669"/>
    <property type="project" value="UniProtKB-KW"/>
</dbReference>
<feature type="domain" description="Helicase C-terminal" evidence="13">
    <location>
        <begin position="1019"/>
        <end position="1169"/>
    </location>
</feature>
<evidence type="ECO:0000313" key="14">
    <source>
        <dbReference type="EMBL" id="KAK7194766.1"/>
    </source>
</evidence>
<feature type="region of interest" description="Disordered" evidence="10">
    <location>
        <begin position="271"/>
        <end position="291"/>
    </location>
</feature>
<dbReference type="Pfam" id="PF13923">
    <property type="entry name" value="zf-C3HC4_2"/>
    <property type="match status" value="1"/>
</dbReference>
<keyword evidence="2" id="KW-0479">Metal-binding</keyword>
<dbReference type="InterPro" id="IPR038718">
    <property type="entry name" value="SNF2-like_sf"/>
</dbReference>
<dbReference type="Pfam" id="PF00176">
    <property type="entry name" value="SNF2-rel_dom"/>
    <property type="match status" value="1"/>
</dbReference>
<evidence type="ECO:0000313" key="15">
    <source>
        <dbReference type="Proteomes" id="UP001430356"/>
    </source>
</evidence>
<evidence type="ECO:0000259" key="11">
    <source>
        <dbReference type="PROSITE" id="PS50089"/>
    </source>
</evidence>
<evidence type="ECO:0000256" key="9">
    <source>
        <dbReference type="PROSITE-ProRule" id="PRU00175"/>
    </source>
</evidence>
<dbReference type="InterPro" id="IPR001841">
    <property type="entry name" value="Znf_RING"/>
</dbReference>
<evidence type="ECO:0000259" key="13">
    <source>
        <dbReference type="PROSITE" id="PS51194"/>
    </source>
</evidence>
<proteinExistence type="predicted"/>
<dbReference type="SUPFAM" id="SSF57850">
    <property type="entry name" value="RING/U-box"/>
    <property type="match status" value="1"/>
</dbReference>
<dbReference type="PROSITE" id="PS51192">
    <property type="entry name" value="HELICASE_ATP_BIND_1"/>
    <property type="match status" value="1"/>
</dbReference>
<feature type="compositionally biased region" description="Polar residues" evidence="10">
    <location>
        <begin position="439"/>
        <end position="454"/>
    </location>
</feature>
<feature type="region of interest" description="Disordered" evidence="10">
    <location>
        <begin position="601"/>
        <end position="621"/>
    </location>
</feature>
<dbReference type="GO" id="GO:0005634">
    <property type="term" value="C:nucleus"/>
    <property type="evidence" value="ECO:0007669"/>
    <property type="project" value="TreeGrafter"/>
</dbReference>
<comment type="caution">
    <text evidence="14">The sequence shown here is derived from an EMBL/GenBank/DDBJ whole genome shotgun (WGS) entry which is preliminary data.</text>
</comment>
<accession>A0AAW0EMB6</accession>
<organism evidence="14 15">
    <name type="scientific">Novymonas esmeraldas</name>
    <dbReference type="NCBI Taxonomy" id="1808958"/>
    <lineage>
        <taxon>Eukaryota</taxon>
        <taxon>Discoba</taxon>
        <taxon>Euglenozoa</taxon>
        <taxon>Kinetoplastea</taxon>
        <taxon>Metakinetoplastina</taxon>
        <taxon>Trypanosomatida</taxon>
        <taxon>Trypanosomatidae</taxon>
        <taxon>Novymonas</taxon>
    </lineage>
</organism>
<dbReference type="GO" id="GO:0016787">
    <property type="term" value="F:hydrolase activity"/>
    <property type="evidence" value="ECO:0007669"/>
    <property type="project" value="UniProtKB-KW"/>
</dbReference>